<feature type="transmembrane region" description="Helical" evidence="6">
    <location>
        <begin position="195"/>
        <end position="213"/>
    </location>
</feature>
<proteinExistence type="inferred from homology"/>
<organism evidence="7 8">
    <name type="scientific">Streptomyces albidoflavus</name>
    <dbReference type="NCBI Taxonomy" id="1886"/>
    <lineage>
        <taxon>Bacteria</taxon>
        <taxon>Bacillati</taxon>
        <taxon>Actinomycetota</taxon>
        <taxon>Actinomycetes</taxon>
        <taxon>Kitasatosporales</taxon>
        <taxon>Streptomycetaceae</taxon>
        <taxon>Streptomyces</taxon>
        <taxon>Streptomyces albidoflavus group</taxon>
    </lineage>
</organism>
<dbReference type="Proteomes" id="UP000292693">
    <property type="component" value="Unassembled WGS sequence"/>
</dbReference>
<evidence type="ECO:0000313" key="8">
    <source>
        <dbReference type="Proteomes" id="UP000292693"/>
    </source>
</evidence>
<feature type="transmembrane region" description="Helical" evidence="6">
    <location>
        <begin position="166"/>
        <end position="188"/>
    </location>
</feature>
<evidence type="ECO:0000256" key="6">
    <source>
        <dbReference type="RuleBase" id="RU363041"/>
    </source>
</evidence>
<keyword evidence="4 6" id="KW-1133">Transmembrane helix</keyword>
<dbReference type="GO" id="GO:0005886">
    <property type="term" value="C:plasma membrane"/>
    <property type="evidence" value="ECO:0007669"/>
    <property type="project" value="UniProtKB-SubCell"/>
</dbReference>
<protein>
    <recommendedName>
        <fullName evidence="6">Probable membrane transporter protein</fullName>
    </recommendedName>
</protein>
<dbReference type="RefSeq" id="WP_030305220.1">
    <property type="nucleotide sequence ID" value="NZ_CP014485.1"/>
</dbReference>
<dbReference type="EMBL" id="PKLL01000028">
    <property type="protein sequence ID" value="RZE15994.1"/>
    <property type="molecule type" value="Genomic_DNA"/>
</dbReference>
<reference evidence="7 8" key="1">
    <citation type="submission" date="2017-12" db="EMBL/GenBank/DDBJ databases">
        <title>Population genomics insights into the ecological differentiation and adaptive evolution in streptomycetes.</title>
        <authorList>
            <person name="Li Y."/>
            <person name="Huang Y."/>
        </authorList>
    </citation>
    <scope>NUCLEOTIDE SEQUENCE [LARGE SCALE GENOMIC DNA]</scope>
    <source>
        <strain evidence="7 8">NBRC 100770</strain>
    </source>
</reference>
<dbReference type="InterPro" id="IPR002781">
    <property type="entry name" value="TM_pro_TauE-like"/>
</dbReference>
<feature type="transmembrane region" description="Helical" evidence="6">
    <location>
        <begin position="137"/>
        <end position="160"/>
    </location>
</feature>
<dbReference type="AlphaFoldDB" id="A0A126YBK5"/>
<evidence type="ECO:0000313" key="7">
    <source>
        <dbReference type="EMBL" id="RZE15994.1"/>
    </source>
</evidence>
<dbReference type="PANTHER" id="PTHR43701">
    <property type="entry name" value="MEMBRANE TRANSPORTER PROTEIN MJ0441-RELATED"/>
    <property type="match status" value="1"/>
</dbReference>
<keyword evidence="5 6" id="KW-0472">Membrane</keyword>
<dbReference type="InterPro" id="IPR051598">
    <property type="entry name" value="TSUP/Inactive_protease-like"/>
</dbReference>
<keyword evidence="6" id="KW-1003">Cell membrane</keyword>
<gene>
    <name evidence="7" type="ORF">C0Q92_29000</name>
</gene>
<comment type="similarity">
    <text evidence="2 6">Belongs to the 4-toluene sulfonate uptake permease (TSUP) (TC 2.A.102) family.</text>
</comment>
<comment type="caution">
    <text evidence="7">The sequence shown here is derived from an EMBL/GenBank/DDBJ whole genome shotgun (WGS) entry which is preliminary data.</text>
</comment>
<name>A0A126YBK5_9ACTN</name>
<accession>A0A126YBK5</accession>
<evidence type="ECO:0000256" key="5">
    <source>
        <dbReference type="ARBA" id="ARBA00023136"/>
    </source>
</evidence>
<dbReference type="PANTHER" id="PTHR43701:SF2">
    <property type="entry name" value="MEMBRANE TRANSPORTER PROTEIN YJNA-RELATED"/>
    <property type="match status" value="1"/>
</dbReference>
<evidence type="ECO:0000256" key="4">
    <source>
        <dbReference type="ARBA" id="ARBA00022989"/>
    </source>
</evidence>
<evidence type="ECO:0000256" key="2">
    <source>
        <dbReference type="ARBA" id="ARBA00009142"/>
    </source>
</evidence>
<keyword evidence="3 6" id="KW-0812">Transmembrane</keyword>
<dbReference type="Pfam" id="PF01925">
    <property type="entry name" value="TauE"/>
    <property type="match status" value="1"/>
</dbReference>
<feature type="transmembrane region" description="Helical" evidence="6">
    <location>
        <begin position="229"/>
        <end position="249"/>
    </location>
</feature>
<sequence length="250" mass="24340">MSAVVLALLAGAVVGLALGGMGGGGSVLAVPALVYLLGFSPVEATTAGLVIVAITTATSLYAHGRDGNVRWRAGLLFAAAGLLPAVLGGLLAARLPDALLTAAFAVLAAVAAAGMLRTRDEARATGGTNTARAIGAGAGLGAVTGLLGVGGGFLGVPALVRVVGLPIRAAVGTSLLVITLTSTASLAARGGTLSALDWTVVGPFTAAAVLGAWDGRRLAARVSGRTVQRVFGTALLAVAALMLADAFVLR</sequence>
<comment type="subcellular location">
    <subcellularLocation>
        <location evidence="6">Cell membrane</location>
        <topology evidence="6">Multi-pass membrane protein</topology>
    </subcellularLocation>
    <subcellularLocation>
        <location evidence="1">Membrane</location>
        <topology evidence="1">Multi-pass membrane protein</topology>
    </subcellularLocation>
</comment>
<feature type="transmembrane region" description="Helical" evidence="6">
    <location>
        <begin position="98"/>
        <end position="116"/>
    </location>
</feature>
<dbReference type="GeneID" id="97271429"/>
<evidence type="ECO:0000256" key="1">
    <source>
        <dbReference type="ARBA" id="ARBA00004141"/>
    </source>
</evidence>
<evidence type="ECO:0000256" key="3">
    <source>
        <dbReference type="ARBA" id="ARBA00022692"/>
    </source>
</evidence>
<feature type="transmembrane region" description="Helical" evidence="6">
    <location>
        <begin position="74"/>
        <end position="92"/>
    </location>
</feature>
<feature type="transmembrane region" description="Helical" evidence="6">
    <location>
        <begin position="45"/>
        <end position="62"/>
    </location>
</feature>